<dbReference type="InterPro" id="IPR051815">
    <property type="entry name" value="Molybdate_resp_trans_reg"/>
</dbReference>
<dbReference type="GO" id="GO:0006355">
    <property type="term" value="P:regulation of DNA-templated transcription"/>
    <property type="evidence" value="ECO:0007669"/>
    <property type="project" value="InterPro"/>
</dbReference>
<comment type="caution">
    <text evidence="7">The sequence shown here is derived from an EMBL/GenBank/DDBJ whole genome shotgun (WGS) entry which is preliminary data.</text>
</comment>
<dbReference type="GO" id="GO:0005886">
    <property type="term" value="C:plasma membrane"/>
    <property type="evidence" value="ECO:0007669"/>
    <property type="project" value="UniProtKB-SubCell"/>
</dbReference>
<evidence type="ECO:0000256" key="1">
    <source>
        <dbReference type="ARBA" id="ARBA00004202"/>
    </source>
</evidence>
<evidence type="ECO:0000256" key="5">
    <source>
        <dbReference type="ARBA" id="ARBA00022737"/>
    </source>
</evidence>
<feature type="domain" description="Mop" evidence="6">
    <location>
        <begin position="160"/>
        <end position="226"/>
    </location>
</feature>
<dbReference type="Gene3D" id="2.40.50.100">
    <property type="match status" value="1"/>
</dbReference>
<comment type="subcellular location">
    <subcellularLocation>
        <location evidence="1">Cell membrane</location>
        <topology evidence="1">Peripheral membrane protein</topology>
    </subcellularLocation>
</comment>
<dbReference type="PANTHER" id="PTHR30432">
    <property type="entry name" value="TRANSCRIPTIONAL REGULATOR MODE"/>
    <property type="match status" value="1"/>
</dbReference>
<dbReference type="PROSITE" id="PS51866">
    <property type="entry name" value="MOP"/>
    <property type="match status" value="1"/>
</dbReference>
<dbReference type="SUPFAM" id="SSF50331">
    <property type="entry name" value="MOP-like"/>
    <property type="match status" value="1"/>
</dbReference>
<sequence>MTNHAGFDARLQRSGVAFTARDAALLEAVDDQASLNAAAAALGRSYSRSQRRVVELEDAFGSLVERQRGGSGGGGSRLTDTARDLLAEFERLEVEFTGVAEAEETVLPGTVVERDGELATVETAAGPVRAIVPADAVAVRVVIRADAVTLHPPESLPEDDTSARNRFAGRVTAVEPGETLARVVLDVGAGSPLAVLVTTTSVDTLDLAPGTDVVASFKATATRAFPDSHADTEDP</sequence>
<dbReference type="AlphaFoldDB" id="M0LZX9"/>
<keyword evidence="5" id="KW-0677">Repeat</keyword>
<evidence type="ECO:0000259" key="6">
    <source>
        <dbReference type="PROSITE" id="PS51866"/>
    </source>
</evidence>
<dbReference type="GO" id="GO:0030151">
    <property type="term" value="F:molybdenum ion binding"/>
    <property type="evidence" value="ECO:0007669"/>
    <property type="project" value="InterPro"/>
</dbReference>
<comment type="similarity">
    <text evidence="2">Belongs to the ModE family.</text>
</comment>
<reference evidence="7 8" key="1">
    <citation type="journal article" date="2014" name="PLoS Genet.">
        <title>Phylogenetically driven sequencing of extremely halophilic archaea reveals strategies for static and dynamic osmo-response.</title>
        <authorList>
            <person name="Becker E.A."/>
            <person name="Seitzer P.M."/>
            <person name="Tritt A."/>
            <person name="Larsen D."/>
            <person name="Krusor M."/>
            <person name="Yao A.I."/>
            <person name="Wu D."/>
            <person name="Madern D."/>
            <person name="Eisen J.A."/>
            <person name="Darling A.E."/>
            <person name="Facciotti M.T."/>
        </authorList>
    </citation>
    <scope>NUCLEOTIDE SEQUENCE [LARGE SCALE GENOMIC DNA]</scope>
    <source>
        <strain evidence="7 8">100A6</strain>
    </source>
</reference>
<protein>
    <submittedName>
        <fullName evidence="7">ModE family transcriptional regulator</fullName>
    </submittedName>
</protein>
<name>M0LZX9_9EURY</name>
<organism evidence="7 8">
    <name type="scientific">Halococcus hamelinensis 100A6</name>
    <dbReference type="NCBI Taxonomy" id="1132509"/>
    <lineage>
        <taxon>Archaea</taxon>
        <taxon>Methanobacteriati</taxon>
        <taxon>Methanobacteriota</taxon>
        <taxon>Stenosarchaea group</taxon>
        <taxon>Halobacteria</taxon>
        <taxon>Halobacteriales</taxon>
        <taxon>Halococcaceae</taxon>
        <taxon>Halococcus</taxon>
    </lineage>
</organism>
<keyword evidence="4" id="KW-0500">Molybdenum</keyword>
<dbReference type="RefSeq" id="WP_007692704.1">
    <property type="nucleotide sequence ID" value="NZ_AOMB01000022.1"/>
</dbReference>
<dbReference type="Pfam" id="PF03459">
    <property type="entry name" value="TOBE"/>
    <property type="match status" value="1"/>
</dbReference>
<dbReference type="Gene3D" id="1.10.10.10">
    <property type="entry name" value="Winged helix-like DNA-binding domain superfamily/Winged helix DNA-binding domain"/>
    <property type="match status" value="1"/>
</dbReference>
<dbReference type="EMBL" id="AOMB01000022">
    <property type="protein sequence ID" value="EMA39107.1"/>
    <property type="molecule type" value="Genomic_DNA"/>
</dbReference>
<dbReference type="Proteomes" id="UP000011566">
    <property type="component" value="Unassembled WGS sequence"/>
</dbReference>
<dbReference type="InterPro" id="IPR036390">
    <property type="entry name" value="WH_DNA-bd_sf"/>
</dbReference>
<dbReference type="InterPro" id="IPR004606">
    <property type="entry name" value="Mop_domain"/>
</dbReference>
<dbReference type="InterPro" id="IPR005116">
    <property type="entry name" value="Transp-assoc_OB_typ1"/>
</dbReference>
<dbReference type="InterPro" id="IPR008995">
    <property type="entry name" value="Mo/tungstate-bd_C_term_dom"/>
</dbReference>
<dbReference type="PATRIC" id="fig|1132509.6.peg.1840"/>
<accession>M0LZX9</accession>
<dbReference type="InterPro" id="IPR036388">
    <property type="entry name" value="WH-like_DNA-bd_sf"/>
</dbReference>
<proteinExistence type="inferred from homology"/>
<dbReference type="SUPFAM" id="SSF46785">
    <property type="entry name" value="Winged helix' DNA-binding domain"/>
    <property type="match status" value="1"/>
</dbReference>
<evidence type="ECO:0000313" key="7">
    <source>
        <dbReference type="EMBL" id="EMA39107.1"/>
    </source>
</evidence>
<keyword evidence="3" id="KW-0813">Transport</keyword>
<dbReference type="NCBIfam" id="TIGR00638">
    <property type="entry name" value="Mop"/>
    <property type="match status" value="1"/>
</dbReference>
<evidence type="ECO:0000256" key="2">
    <source>
        <dbReference type="ARBA" id="ARBA00008110"/>
    </source>
</evidence>
<evidence type="ECO:0000256" key="3">
    <source>
        <dbReference type="ARBA" id="ARBA00022448"/>
    </source>
</evidence>
<evidence type="ECO:0000256" key="4">
    <source>
        <dbReference type="ARBA" id="ARBA00022505"/>
    </source>
</evidence>
<dbReference type="PANTHER" id="PTHR30432:SF1">
    <property type="entry name" value="DNA-BINDING TRANSCRIPTIONAL DUAL REGULATOR MODE"/>
    <property type="match status" value="1"/>
</dbReference>
<dbReference type="GO" id="GO:0015689">
    <property type="term" value="P:molybdate ion transport"/>
    <property type="evidence" value="ECO:0007669"/>
    <property type="project" value="InterPro"/>
</dbReference>
<gene>
    <name evidence="7" type="ORF">C447_08118</name>
</gene>
<dbReference type="eggNOG" id="arCOG00223">
    <property type="taxonomic scope" value="Archaea"/>
</dbReference>
<keyword evidence="8" id="KW-1185">Reference proteome</keyword>
<evidence type="ECO:0000313" key="8">
    <source>
        <dbReference type="Proteomes" id="UP000011566"/>
    </source>
</evidence>
<dbReference type="OrthoDB" id="70912at2157"/>
<dbReference type="InterPro" id="IPR016462">
    <property type="entry name" value="ModE"/>
</dbReference>
<dbReference type="PIRSF" id="PIRSF005763">
    <property type="entry name" value="Txn_reg_ModE"/>
    <property type="match status" value="1"/>
</dbReference>